<keyword evidence="2" id="KW-1133">Transmembrane helix</keyword>
<reference evidence="5 6" key="1">
    <citation type="journal article" date="2009" name="Stand. Genomic Sci.">
        <title>Complete genome sequence of Kytococcus sedentarius type strain (541).</title>
        <authorList>
            <person name="Sims D."/>
            <person name="Brettin T."/>
            <person name="Detter J.C."/>
            <person name="Han C."/>
            <person name="Lapidus A."/>
            <person name="Copeland A."/>
            <person name="Glavina Del Rio T."/>
            <person name="Nolan M."/>
            <person name="Chen F."/>
            <person name="Lucas S."/>
            <person name="Tice H."/>
            <person name="Cheng J.F."/>
            <person name="Bruce D."/>
            <person name="Goodwin L."/>
            <person name="Pitluck S."/>
            <person name="Ovchinnikova G."/>
            <person name="Pati A."/>
            <person name="Ivanova N."/>
            <person name="Mavrommatis K."/>
            <person name="Chen A."/>
            <person name="Palaniappan K."/>
            <person name="D'haeseleer P."/>
            <person name="Chain P."/>
            <person name="Bristow J."/>
            <person name="Eisen J.A."/>
            <person name="Markowitz V."/>
            <person name="Hugenholtz P."/>
            <person name="Schneider S."/>
            <person name="Goker M."/>
            <person name="Pukall R."/>
            <person name="Kyrpides N.C."/>
            <person name="Klenk H.P."/>
        </authorList>
    </citation>
    <scope>NUCLEOTIDE SEQUENCE [LARGE SCALE GENOMIC DNA]</scope>
    <source>
        <strain evidence="6">ATCC 14392 / DSM 20547 / JCM 11482 / CCUG 33030 / NBRC 15357 / NCTC 11040 / CCM 314 / 541</strain>
    </source>
</reference>
<name>C7NFV0_KYTSD</name>
<dbReference type="PANTHER" id="PTHR30373:SF2">
    <property type="entry name" value="UPF0603 PROTEIN YGCG"/>
    <property type="match status" value="1"/>
</dbReference>
<sequence length="301" mass="31953">MHTHRALAASALAGGILMTPTAALALDVPAPPEQGNVVDGADLLSDAEEREVNARIDEGNRSTDGARVAVLTVESLEGEDLEDYARRVATAWGVGDAGKDNGVLVLHTEQDRQVRLEVADGAREHVSDGDAEKVVDRMTDHFGDDEFAAGYTEGIDAVYELARGGEPFAWEPWQKVVAWVAGILGGVGALLAGWLGVRSYRRFAAQEEKEKELTQQLIRDARREDPSLAEPTDEEFEAFHSYRKQHGAEPLPNGVPFAYAAWIPLYAANPTAMGAPSPSSTSTSSFGGGGGFTGGGASGSY</sequence>
<keyword evidence="2" id="KW-0812">Transmembrane</keyword>
<dbReference type="Proteomes" id="UP000006666">
    <property type="component" value="Chromosome"/>
</dbReference>
<dbReference type="RefSeq" id="WP_015780384.1">
    <property type="nucleotide sequence ID" value="NC_013169.1"/>
</dbReference>
<dbReference type="PANTHER" id="PTHR30373">
    <property type="entry name" value="UPF0603 PROTEIN YGCG"/>
    <property type="match status" value="1"/>
</dbReference>
<evidence type="ECO:0000256" key="1">
    <source>
        <dbReference type="SAM" id="MobiDB-lite"/>
    </source>
</evidence>
<dbReference type="eggNOG" id="COG1512">
    <property type="taxonomic scope" value="Bacteria"/>
</dbReference>
<feature type="domain" description="TPM" evidence="4">
    <location>
        <begin position="37"/>
        <end position="160"/>
    </location>
</feature>
<feature type="signal peptide" evidence="3">
    <location>
        <begin position="1"/>
        <end position="25"/>
    </location>
</feature>
<dbReference type="KEGG" id="kse:Ksed_24940"/>
<evidence type="ECO:0000313" key="5">
    <source>
        <dbReference type="EMBL" id="ACV07458.1"/>
    </source>
</evidence>
<dbReference type="Pfam" id="PF04536">
    <property type="entry name" value="TPM_phosphatase"/>
    <property type="match status" value="1"/>
</dbReference>
<feature type="compositionally biased region" description="Gly residues" evidence="1">
    <location>
        <begin position="286"/>
        <end position="301"/>
    </location>
</feature>
<feature type="transmembrane region" description="Helical" evidence="2">
    <location>
        <begin position="176"/>
        <end position="197"/>
    </location>
</feature>
<feature type="region of interest" description="Disordered" evidence="1">
    <location>
        <begin position="273"/>
        <end position="301"/>
    </location>
</feature>
<protein>
    <submittedName>
        <fullName evidence="5">Beta-propeller domain-containing protein, methanol dehydrogenase</fullName>
    </submittedName>
</protein>
<evidence type="ECO:0000256" key="2">
    <source>
        <dbReference type="SAM" id="Phobius"/>
    </source>
</evidence>
<accession>C7NFV0</accession>
<proteinExistence type="predicted"/>
<feature type="chain" id="PRO_5002980146" evidence="3">
    <location>
        <begin position="26"/>
        <end position="301"/>
    </location>
</feature>
<feature type="compositionally biased region" description="Low complexity" evidence="1">
    <location>
        <begin position="274"/>
        <end position="285"/>
    </location>
</feature>
<dbReference type="STRING" id="478801.Ksed_24940"/>
<dbReference type="InterPro" id="IPR007621">
    <property type="entry name" value="TPM_dom"/>
</dbReference>
<gene>
    <name evidence="5" type="ordered locus">Ksed_24940</name>
</gene>
<evidence type="ECO:0000313" key="6">
    <source>
        <dbReference type="Proteomes" id="UP000006666"/>
    </source>
</evidence>
<keyword evidence="6" id="KW-1185">Reference proteome</keyword>
<keyword evidence="3" id="KW-0732">Signal</keyword>
<dbReference type="HOGENOM" id="CLU_035211_2_3_11"/>
<dbReference type="Gene3D" id="3.10.310.50">
    <property type="match status" value="1"/>
</dbReference>
<keyword evidence="2" id="KW-0472">Membrane</keyword>
<dbReference type="EMBL" id="CP001686">
    <property type="protein sequence ID" value="ACV07458.1"/>
    <property type="molecule type" value="Genomic_DNA"/>
</dbReference>
<evidence type="ECO:0000259" key="4">
    <source>
        <dbReference type="Pfam" id="PF04536"/>
    </source>
</evidence>
<organism evidence="5 6">
    <name type="scientific">Kytococcus sedentarius (strain ATCC 14392 / DSM 20547 / JCM 11482 / CCUG 33030 / NBRC 15357 / NCTC 11040 / CCM 314 / 541)</name>
    <name type="common">Micrococcus sedentarius</name>
    <dbReference type="NCBI Taxonomy" id="478801"/>
    <lineage>
        <taxon>Bacteria</taxon>
        <taxon>Bacillati</taxon>
        <taxon>Actinomycetota</taxon>
        <taxon>Actinomycetes</taxon>
        <taxon>Micrococcales</taxon>
        <taxon>Kytococcaceae</taxon>
        <taxon>Kytococcus</taxon>
    </lineage>
</organism>
<evidence type="ECO:0000256" key="3">
    <source>
        <dbReference type="SAM" id="SignalP"/>
    </source>
</evidence>
<dbReference type="AlphaFoldDB" id="C7NFV0"/>